<dbReference type="AlphaFoldDB" id="A0A8J5CRJ4"/>
<evidence type="ECO:0000313" key="3">
    <source>
        <dbReference type="Proteomes" id="UP000770661"/>
    </source>
</evidence>
<sequence length="111" mass="12189">MGCIAEAAACGTAARGNPEGAPAEGPQQQTPRFTPFSYLPRMFLGNREWFRGTRKENPGSTEDPVTKPFALRVAFRVTAPKQKRKLSPDHRRVDGGFGFPFSGFLHQGARP</sequence>
<gene>
    <name evidence="2" type="ORF">GWK47_008159</name>
</gene>
<evidence type="ECO:0000313" key="2">
    <source>
        <dbReference type="EMBL" id="KAG0717257.1"/>
    </source>
</evidence>
<protein>
    <submittedName>
        <fullName evidence="2">Uncharacterized protein</fullName>
    </submittedName>
</protein>
<evidence type="ECO:0000256" key="1">
    <source>
        <dbReference type="SAM" id="MobiDB-lite"/>
    </source>
</evidence>
<name>A0A8J5CRJ4_CHIOP</name>
<organism evidence="2 3">
    <name type="scientific">Chionoecetes opilio</name>
    <name type="common">Atlantic snow crab</name>
    <name type="synonym">Cancer opilio</name>
    <dbReference type="NCBI Taxonomy" id="41210"/>
    <lineage>
        <taxon>Eukaryota</taxon>
        <taxon>Metazoa</taxon>
        <taxon>Ecdysozoa</taxon>
        <taxon>Arthropoda</taxon>
        <taxon>Crustacea</taxon>
        <taxon>Multicrustacea</taxon>
        <taxon>Malacostraca</taxon>
        <taxon>Eumalacostraca</taxon>
        <taxon>Eucarida</taxon>
        <taxon>Decapoda</taxon>
        <taxon>Pleocyemata</taxon>
        <taxon>Brachyura</taxon>
        <taxon>Eubrachyura</taxon>
        <taxon>Majoidea</taxon>
        <taxon>Majidae</taxon>
        <taxon>Chionoecetes</taxon>
    </lineage>
</organism>
<accession>A0A8J5CRJ4</accession>
<keyword evidence="3" id="KW-1185">Reference proteome</keyword>
<dbReference type="Proteomes" id="UP000770661">
    <property type="component" value="Unassembled WGS sequence"/>
</dbReference>
<feature type="region of interest" description="Disordered" evidence="1">
    <location>
        <begin position="12"/>
        <end position="35"/>
    </location>
</feature>
<comment type="caution">
    <text evidence="2">The sequence shown here is derived from an EMBL/GenBank/DDBJ whole genome shotgun (WGS) entry which is preliminary data.</text>
</comment>
<reference evidence="2" key="1">
    <citation type="submission" date="2020-07" db="EMBL/GenBank/DDBJ databases">
        <title>The High-quality genome of the commercially important snow crab, Chionoecetes opilio.</title>
        <authorList>
            <person name="Jeong J.-H."/>
            <person name="Ryu S."/>
        </authorList>
    </citation>
    <scope>NUCLEOTIDE SEQUENCE</scope>
    <source>
        <strain evidence="2">MADBK_172401_WGS</strain>
        <tissue evidence="2">Digestive gland</tissue>
    </source>
</reference>
<proteinExistence type="predicted"/>
<dbReference type="EMBL" id="JACEEZ010017937">
    <property type="protein sequence ID" value="KAG0717257.1"/>
    <property type="molecule type" value="Genomic_DNA"/>
</dbReference>